<dbReference type="OrthoDB" id="72471at2"/>
<sequence>MTDRPIIFSAPMVRALLDGRKTQTRRVIKKPAALDALAVFGPSFLSKAGNADLVGYAPGDRLWVRENYARVGDNEDDIHACPDLRVHAYYRADAVCPGHLRWRPSIHMPRWASRLTLHVEAVRAQRLQDISEEDVRAEGGLQLRSGRWVTAQGEQHFGLAHHTARGCFGRLWRDLHGPDAWAADPWVAAVTFRVERHNIDATPTTTTPTTEPTP</sequence>
<keyword evidence="2" id="KW-1185">Reference proteome</keyword>
<evidence type="ECO:0000313" key="2">
    <source>
        <dbReference type="Proteomes" id="UP000282957"/>
    </source>
</evidence>
<gene>
    <name evidence="1" type="ORF">EOD42_09045</name>
</gene>
<reference evidence="1 2" key="1">
    <citation type="submission" date="2019-01" db="EMBL/GenBank/DDBJ databases">
        <authorList>
            <person name="Chen W.-M."/>
        </authorList>
    </citation>
    <scope>NUCLEOTIDE SEQUENCE [LARGE SCALE GENOMIC DNA]</scope>
    <source>
        <strain evidence="1 2">CCP-6</strain>
    </source>
</reference>
<organism evidence="1 2">
    <name type="scientific">Rhodovarius crocodyli</name>
    <dbReference type="NCBI Taxonomy" id="1979269"/>
    <lineage>
        <taxon>Bacteria</taxon>
        <taxon>Pseudomonadati</taxon>
        <taxon>Pseudomonadota</taxon>
        <taxon>Alphaproteobacteria</taxon>
        <taxon>Acetobacterales</taxon>
        <taxon>Roseomonadaceae</taxon>
        <taxon>Rhodovarius</taxon>
    </lineage>
</organism>
<dbReference type="Proteomes" id="UP000282957">
    <property type="component" value="Unassembled WGS sequence"/>
</dbReference>
<dbReference type="EMBL" id="SACL01000002">
    <property type="protein sequence ID" value="RVT97924.1"/>
    <property type="molecule type" value="Genomic_DNA"/>
</dbReference>
<dbReference type="RefSeq" id="WP_127787153.1">
    <property type="nucleotide sequence ID" value="NZ_SACL01000002.1"/>
</dbReference>
<evidence type="ECO:0008006" key="3">
    <source>
        <dbReference type="Google" id="ProtNLM"/>
    </source>
</evidence>
<name>A0A437MJS5_9PROT</name>
<dbReference type="AlphaFoldDB" id="A0A437MJS5"/>
<comment type="caution">
    <text evidence="1">The sequence shown here is derived from an EMBL/GenBank/DDBJ whole genome shotgun (WGS) entry which is preliminary data.</text>
</comment>
<evidence type="ECO:0000313" key="1">
    <source>
        <dbReference type="EMBL" id="RVT97924.1"/>
    </source>
</evidence>
<proteinExistence type="predicted"/>
<protein>
    <recommendedName>
        <fullName evidence="3">ASCH domain-containing protein</fullName>
    </recommendedName>
</protein>
<accession>A0A437MJS5</accession>